<keyword evidence="2" id="KW-1185">Reference proteome</keyword>
<dbReference type="AlphaFoldDB" id="A0A6A6VYK3"/>
<protein>
    <submittedName>
        <fullName evidence="1">Uncharacterized protein</fullName>
    </submittedName>
</protein>
<dbReference type="GeneID" id="54489504"/>
<proteinExistence type="predicted"/>
<sequence>MNKRHPAASATREMFLSAVGLRTSDKSDMVTYNIMLAEAAAGRDRLSQGIARPTWDSIPETDKYNQIAIIFERSDPYVRYYYQIGAYEDGPNKENWVIRWLLWHSFRYRDNRNRKGQASAVPSVYWDPVRDV</sequence>
<evidence type="ECO:0000313" key="1">
    <source>
        <dbReference type="EMBL" id="KAF2754750.1"/>
    </source>
</evidence>
<dbReference type="OrthoDB" id="4502478at2759"/>
<dbReference type="RefSeq" id="XP_033597201.1">
    <property type="nucleotide sequence ID" value="XM_033748450.1"/>
</dbReference>
<organism evidence="1 2">
    <name type="scientific">Pseudovirgaria hyperparasitica</name>
    <dbReference type="NCBI Taxonomy" id="470096"/>
    <lineage>
        <taxon>Eukaryota</taxon>
        <taxon>Fungi</taxon>
        <taxon>Dikarya</taxon>
        <taxon>Ascomycota</taxon>
        <taxon>Pezizomycotina</taxon>
        <taxon>Dothideomycetes</taxon>
        <taxon>Dothideomycetes incertae sedis</taxon>
        <taxon>Acrospermales</taxon>
        <taxon>Acrospermaceae</taxon>
        <taxon>Pseudovirgaria</taxon>
    </lineage>
</organism>
<name>A0A6A6VYK3_9PEZI</name>
<dbReference type="EMBL" id="ML996579">
    <property type="protein sequence ID" value="KAF2754750.1"/>
    <property type="molecule type" value="Genomic_DNA"/>
</dbReference>
<gene>
    <name evidence="1" type="ORF">EJ05DRAFT_513680</name>
</gene>
<dbReference type="Proteomes" id="UP000799437">
    <property type="component" value="Unassembled WGS sequence"/>
</dbReference>
<accession>A0A6A6VYK3</accession>
<reference evidence="1" key="1">
    <citation type="journal article" date="2020" name="Stud. Mycol.">
        <title>101 Dothideomycetes genomes: a test case for predicting lifestyles and emergence of pathogens.</title>
        <authorList>
            <person name="Haridas S."/>
            <person name="Albert R."/>
            <person name="Binder M."/>
            <person name="Bloem J."/>
            <person name="Labutti K."/>
            <person name="Salamov A."/>
            <person name="Andreopoulos B."/>
            <person name="Baker S."/>
            <person name="Barry K."/>
            <person name="Bills G."/>
            <person name="Bluhm B."/>
            <person name="Cannon C."/>
            <person name="Castanera R."/>
            <person name="Culley D."/>
            <person name="Daum C."/>
            <person name="Ezra D."/>
            <person name="Gonzalez J."/>
            <person name="Henrissat B."/>
            <person name="Kuo A."/>
            <person name="Liang C."/>
            <person name="Lipzen A."/>
            <person name="Lutzoni F."/>
            <person name="Magnuson J."/>
            <person name="Mondo S."/>
            <person name="Nolan M."/>
            <person name="Ohm R."/>
            <person name="Pangilinan J."/>
            <person name="Park H.-J."/>
            <person name="Ramirez L."/>
            <person name="Alfaro M."/>
            <person name="Sun H."/>
            <person name="Tritt A."/>
            <person name="Yoshinaga Y."/>
            <person name="Zwiers L.-H."/>
            <person name="Turgeon B."/>
            <person name="Goodwin S."/>
            <person name="Spatafora J."/>
            <person name="Crous P."/>
            <person name="Grigoriev I."/>
        </authorList>
    </citation>
    <scope>NUCLEOTIDE SEQUENCE</scope>
    <source>
        <strain evidence="1">CBS 121739</strain>
    </source>
</reference>
<evidence type="ECO:0000313" key="2">
    <source>
        <dbReference type="Proteomes" id="UP000799437"/>
    </source>
</evidence>